<proteinExistence type="predicted"/>
<protein>
    <submittedName>
        <fullName evidence="1">Dual-specificity kinase, spindle pole body (SPB) duplication and spindle checkpoint function</fullName>
        <ecNumber evidence="1">2.7.12.1</ecNumber>
    </submittedName>
</protein>
<name>A0ACC1K0V7_9FUNG</name>
<evidence type="ECO:0000313" key="2">
    <source>
        <dbReference type="Proteomes" id="UP001140234"/>
    </source>
</evidence>
<keyword evidence="2" id="KW-1185">Reference proteome</keyword>
<keyword evidence="1" id="KW-0808">Transferase</keyword>
<comment type="caution">
    <text evidence="1">The sequence shown here is derived from an EMBL/GenBank/DDBJ whole genome shotgun (WGS) entry which is preliminary data.</text>
</comment>
<dbReference type="EMBL" id="JANBUJ010000665">
    <property type="protein sequence ID" value="KAJ2770767.1"/>
    <property type="molecule type" value="Genomic_DNA"/>
</dbReference>
<organism evidence="1 2">
    <name type="scientific">Coemansia nantahalensis</name>
    <dbReference type="NCBI Taxonomy" id="2789366"/>
    <lineage>
        <taxon>Eukaryota</taxon>
        <taxon>Fungi</taxon>
        <taxon>Fungi incertae sedis</taxon>
        <taxon>Zoopagomycota</taxon>
        <taxon>Kickxellomycotina</taxon>
        <taxon>Kickxellomycetes</taxon>
        <taxon>Kickxellales</taxon>
        <taxon>Kickxellaceae</taxon>
        <taxon>Coemansia</taxon>
    </lineage>
</organism>
<evidence type="ECO:0000313" key="1">
    <source>
        <dbReference type="EMBL" id="KAJ2770767.1"/>
    </source>
</evidence>
<dbReference type="EC" id="2.7.12.1" evidence="1"/>
<accession>A0ACC1K0V7</accession>
<dbReference type="Proteomes" id="UP001140234">
    <property type="component" value="Unassembled WGS sequence"/>
</dbReference>
<gene>
    <name evidence="1" type="primary">MPS1</name>
    <name evidence="1" type="ORF">IWQ57_002507</name>
</gene>
<keyword evidence="1" id="KW-0418">Kinase</keyword>
<sequence>MPLYGYGAGHRGKAGPPAGPVLYPPPPATQQKQPPGRQQGTRLFDLSMDDLDDFDSMSDLENLNYTKISSRPVDIPQPTPRDAPRRSSRSPRFRLASPPRDGGSNGSHMTLHSDDDVPPSPPDSRSAAASGTLVERRDGPRSHTPGSHRPADADAADDTKLGGAAHAASATETPAYKLPPHPTTQGSTVTTRWKRRGRLGLAKPQRNDSGPAADDTSGHGDGAGLESSPPGPLGFLVSAASAADQRHSDLRLARSPPRSVVSGFDSMESIDEAASAEADHTFLASRVRLAGRSAASLYGSRESVHPPGSDGSAEPARAASLDGSAVGNNTMDISDVSMASGPQSPEPEPAPKPPSSAGSDAPPKDMQLSAGRRAAAGSREFLQSESARRRAMSPLVGRSRAPIMARSPGARTPDGTDPAGSPKHQWEALAAHESPRPASQGKRPGPAGEPAMDISTRFQQYEQRLNDVSPHYRSPRERQRILASSFVRSAEDGPAEPASAGSRDDQRSWRDAERQRSHGFAESARPGDHHGPSRHLQQQPEERPMAHSAGYASPRLSARRAAVAAADNNFDVLRKTTPVQRQESERAHPASGSNPASARSDGRSTVSPLPVPAAEAKAALQEHYASAVVAAAQQQQQQQSPAAPRADEKPQQPPAAVQPQQPPAALGGVDPKRLLTVNGRPYQKISITGRGGSSKVYKAMSAKHEIFAIKRVSFSRADVQTIEGYMNEIILLRKFEGNAHIIQLFDAEVNKERGLLHMVMEFGETDLASVLKRGGARPLGMNVVRLYWEQMLRAVQTIHEERVVHADLKPANYLLVKGSLKLIDFGIAKAIGNDTTNIHRESQIGTVNYMSPEAIKENNPEGGRRVMKLGRASDIWSLGIILYQMCYGHTPFAQLALFKKLASIPDPSFVIPYPRYMAGCLQVGTDRDPNMDGAPRFADGEDKVPVPLDLLRVMQVCLQRDPAKRMSIPDLLTDPLLCPIALDEALPSAMSQMLSLIKRSPEVLDQWDVSDAQNEKVLASLVRALHQQERGS</sequence>
<reference evidence="1" key="1">
    <citation type="submission" date="2022-07" db="EMBL/GenBank/DDBJ databases">
        <title>Phylogenomic reconstructions and comparative analyses of Kickxellomycotina fungi.</title>
        <authorList>
            <person name="Reynolds N.K."/>
            <person name="Stajich J.E."/>
            <person name="Barry K."/>
            <person name="Grigoriev I.V."/>
            <person name="Crous P."/>
            <person name="Smith M.E."/>
        </authorList>
    </citation>
    <scope>NUCLEOTIDE SEQUENCE</scope>
    <source>
        <strain evidence="1">CBS 109366</strain>
    </source>
</reference>